<organism evidence="3 4">
    <name type="scientific">Thalassoglobus polymorphus</name>
    <dbReference type="NCBI Taxonomy" id="2527994"/>
    <lineage>
        <taxon>Bacteria</taxon>
        <taxon>Pseudomonadati</taxon>
        <taxon>Planctomycetota</taxon>
        <taxon>Planctomycetia</taxon>
        <taxon>Planctomycetales</taxon>
        <taxon>Planctomycetaceae</taxon>
        <taxon>Thalassoglobus</taxon>
    </lineage>
</organism>
<accession>A0A517QR36</accession>
<gene>
    <name evidence="3" type="ORF">Mal48_33560</name>
</gene>
<feature type="transmembrane region" description="Helical" evidence="2">
    <location>
        <begin position="7"/>
        <end position="26"/>
    </location>
</feature>
<keyword evidence="2" id="KW-1133">Transmembrane helix</keyword>
<dbReference type="RefSeq" id="WP_145201484.1">
    <property type="nucleotide sequence ID" value="NZ_CP036267.1"/>
</dbReference>
<feature type="compositionally biased region" description="Low complexity" evidence="1">
    <location>
        <begin position="45"/>
        <end position="59"/>
    </location>
</feature>
<evidence type="ECO:0000313" key="3">
    <source>
        <dbReference type="EMBL" id="QDT34096.1"/>
    </source>
</evidence>
<keyword evidence="2" id="KW-0472">Membrane</keyword>
<dbReference type="Proteomes" id="UP000315724">
    <property type="component" value="Chromosome"/>
</dbReference>
<dbReference type="OrthoDB" id="9979549at2"/>
<protein>
    <submittedName>
        <fullName evidence="3">Uncharacterized protein</fullName>
    </submittedName>
</protein>
<dbReference type="AlphaFoldDB" id="A0A517QR36"/>
<feature type="compositionally biased region" description="Polar residues" evidence="1">
    <location>
        <begin position="65"/>
        <end position="83"/>
    </location>
</feature>
<evidence type="ECO:0000256" key="1">
    <source>
        <dbReference type="SAM" id="MobiDB-lite"/>
    </source>
</evidence>
<evidence type="ECO:0000256" key="2">
    <source>
        <dbReference type="SAM" id="Phobius"/>
    </source>
</evidence>
<proteinExistence type="predicted"/>
<keyword evidence="2" id="KW-0812">Transmembrane</keyword>
<sequence length="173" mass="18314">MQVRKRYLGGAAVIVGLAIYLSQFFAGMGTGTGNDQGDQPSESVATGDATTGDPATDNGEAPDLNNVSATGNLDSTMMSSTTEDAVPKKMITITIHEDRYRLTTDTDPMTGVDISQSEVVQQTQKATGGEQGVKLRVLRQKNAQVGAKLGLYEALNNAGVKREEIQEVSGFID</sequence>
<feature type="compositionally biased region" description="Polar residues" evidence="1">
    <location>
        <begin position="35"/>
        <end position="44"/>
    </location>
</feature>
<feature type="region of interest" description="Disordered" evidence="1">
    <location>
        <begin position="32"/>
        <end position="84"/>
    </location>
</feature>
<keyword evidence="4" id="KW-1185">Reference proteome</keyword>
<dbReference type="EMBL" id="CP036267">
    <property type="protein sequence ID" value="QDT34096.1"/>
    <property type="molecule type" value="Genomic_DNA"/>
</dbReference>
<dbReference type="KEGG" id="tpol:Mal48_33560"/>
<reference evidence="3 4" key="1">
    <citation type="submission" date="2019-02" db="EMBL/GenBank/DDBJ databases">
        <title>Deep-cultivation of Planctomycetes and their phenomic and genomic characterization uncovers novel biology.</title>
        <authorList>
            <person name="Wiegand S."/>
            <person name="Jogler M."/>
            <person name="Boedeker C."/>
            <person name="Pinto D."/>
            <person name="Vollmers J."/>
            <person name="Rivas-Marin E."/>
            <person name="Kohn T."/>
            <person name="Peeters S.H."/>
            <person name="Heuer A."/>
            <person name="Rast P."/>
            <person name="Oberbeckmann S."/>
            <person name="Bunk B."/>
            <person name="Jeske O."/>
            <person name="Meyerdierks A."/>
            <person name="Storesund J.E."/>
            <person name="Kallscheuer N."/>
            <person name="Luecker S."/>
            <person name="Lage O.M."/>
            <person name="Pohl T."/>
            <person name="Merkel B.J."/>
            <person name="Hornburger P."/>
            <person name="Mueller R.-W."/>
            <person name="Bruemmer F."/>
            <person name="Labrenz M."/>
            <person name="Spormann A.M."/>
            <person name="Op den Camp H."/>
            <person name="Overmann J."/>
            <person name="Amann R."/>
            <person name="Jetten M.S.M."/>
            <person name="Mascher T."/>
            <person name="Medema M.H."/>
            <person name="Devos D.P."/>
            <person name="Kaster A.-K."/>
            <person name="Ovreas L."/>
            <person name="Rohde M."/>
            <person name="Galperin M.Y."/>
            <person name="Jogler C."/>
        </authorList>
    </citation>
    <scope>NUCLEOTIDE SEQUENCE [LARGE SCALE GENOMIC DNA]</scope>
    <source>
        <strain evidence="3 4">Mal48</strain>
    </source>
</reference>
<name>A0A517QR36_9PLAN</name>
<evidence type="ECO:0000313" key="4">
    <source>
        <dbReference type="Proteomes" id="UP000315724"/>
    </source>
</evidence>